<dbReference type="GeneID" id="117137025"/>
<feature type="region of interest" description="Disordered" evidence="1">
    <location>
        <begin position="79"/>
        <end position="103"/>
    </location>
</feature>
<organism evidence="2 3">
    <name type="scientific">Drosophila mauritiana</name>
    <name type="common">Fruit fly</name>
    <dbReference type="NCBI Taxonomy" id="7226"/>
    <lineage>
        <taxon>Eukaryota</taxon>
        <taxon>Metazoa</taxon>
        <taxon>Ecdysozoa</taxon>
        <taxon>Arthropoda</taxon>
        <taxon>Hexapoda</taxon>
        <taxon>Insecta</taxon>
        <taxon>Pterygota</taxon>
        <taxon>Neoptera</taxon>
        <taxon>Endopterygota</taxon>
        <taxon>Diptera</taxon>
        <taxon>Brachycera</taxon>
        <taxon>Muscomorpha</taxon>
        <taxon>Ephydroidea</taxon>
        <taxon>Drosophilidae</taxon>
        <taxon>Drosophila</taxon>
        <taxon>Sophophora</taxon>
    </lineage>
</organism>
<evidence type="ECO:0000313" key="2">
    <source>
        <dbReference type="Proteomes" id="UP000515162"/>
    </source>
</evidence>
<feature type="compositionally biased region" description="Basic and acidic residues" evidence="1">
    <location>
        <begin position="83"/>
        <end position="103"/>
    </location>
</feature>
<dbReference type="Proteomes" id="UP000515162">
    <property type="component" value="Chromosome 2R"/>
</dbReference>
<name>A0A6P8JES6_DROMA</name>
<proteinExistence type="predicted"/>
<sequence length="103" mass="11858">MANYTITTRHVGGYWKDSKRVRKLEGVGIQLISATTRFCPNCHFNLLEEIATYVDCRNGGQETRKVDSATFGNPTRHLQRSWMSERKYGQTEGRTDMARSTRL</sequence>
<reference evidence="3" key="1">
    <citation type="submission" date="2025-08" db="UniProtKB">
        <authorList>
            <consortium name="RefSeq"/>
        </authorList>
    </citation>
    <scope>IDENTIFICATION</scope>
    <source>
        <strain evidence="3">Mau12</strain>
        <tissue evidence="3">Whole Body</tissue>
    </source>
</reference>
<evidence type="ECO:0000256" key="1">
    <source>
        <dbReference type="SAM" id="MobiDB-lite"/>
    </source>
</evidence>
<evidence type="ECO:0000313" key="3">
    <source>
        <dbReference type="RefSeq" id="XP_033154118.1"/>
    </source>
</evidence>
<keyword evidence="2" id="KW-1185">Reference proteome</keyword>
<dbReference type="RefSeq" id="XP_033154118.1">
    <property type="nucleotide sequence ID" value="XM_033298227.1"/>
</dbReference>
<accession>A0A6P8JES6</accession>
<protein>
    <submittedName>
        <fullName evidence="3">Uncharacterized protein LOC117137025</fullName>
    </submittedName>
</protein>
<dbReference type="AlphaFoldDB" id="A0A6P8JES6"/>
<gene>
    <name evidence="3" type="primary">LOC117137025</name>
</gene>